<gene>
    <name evidence="2" type="ORF">MES4922_370002</name>
</gene>
<dbReference type="EMBL" id="CAKXZS010000031">
    <property type="protein sequence ID" value="CAH2404716.1"/>
    <property type="molecule type" value="Genomic_DNA"/>
</dbReference>
<dbReference type="Proteomes" id="UP001152604">
    <property type="component" value="Unassembled WGS sequence"/>
</dbReference>
<reference evidence="2" key="1">
    <citation type="submission" date="2022-03" db="EMBL/GenBank/DDBJ databases">
        <authorList>
            <person name="Brunel B."/>
        </authorList>
    </citation>
    <scope>NUCLEOTIDE SEQUENCE</scope>
    <source>
        <strain evidence="2">STM4922sample</strain>
    </source>
</reference>
<evidence type="ECO:0000313" key="3">
    <source>
        <dbReference type="Proteomes" id="UP001152604"/>
    </source>
</evidence>
<keyword evidence="3" id="KW-1185">Reference proteome</keyword>
<feature type="region of interest" description="Disordered" evidence="1">
    <location>
        <begin position="42"/>
        <end position="69"/>
    </location>
</feature>
<name>A0ABM9E6G6_9HYPH</name>
<proteinExistence type="predicted"/>
<accession>A0ABM9E6G6</accession>
<protein>
    <submittedName>
        <fullName evidence="2">Uncharacterized protein</fullName>
    </submittedName>
</protein>
<comment type="caution">
    <text evidence="2">The sequence shown here is derived from an EMBL/GenBank/DDBJ whole genome shotgun (WGS) entry which is preliminary data.</text>
</comment>
<organism evidence="2 3">
    <name type="scientific">Mesorhizobium ventifaucium</name>
    <dbReference type="NCBI Taxonomy" id="666020"/>
    <lineage>
        <taxon>Bacteria</taxon>
        <taxon>Pseudomonadati</taxon>
        <taxon>Pseudomonadota</taxon>
        <taxon>Alphaproteobacteria</taxon>
        <taxon>Hyphomicrobiales</taxon>
        <taxon>Phyllobacteriaceae</taxon>
        <taxon>Mesorhizobium</taxon>
    </lineage>
</organism>
<sequence length="69" mass="7799">MSKHMDIQPAWPGISTRVKTATVSMVQYSRVAVTCVSFARPYRSAGRRTKNIQPQNDRGKDRPAQRPPD</sequence>
<evidence type="ECO:0000256" key="1">
    <source>
        <dbReference type="SAM" id="MobiDB-lite"/>
    </source>
</evidence>
<evidence type="ECO:0000313" key="2">
    <source>
        <dbReference type="EMBL" id="CAH2404716.1"/>
    </source>
</evidence>
<feature type="compositionally biased region" description="Basic and acidic residues" evidence="1">
    <location>
        <begin position="57"/>
        <end position="69"/>
    </location>
</feature>